<proteinExistence type="predicted"/>
<protein>
    <submittedName>
        <fullName evidence="2">Uncharacterized protein</fullName>
    </submittedName>
</protein>
<evidence type="ECO:0000313" key="3">
    <source>
        <dbReference type="Proteomes" id="UP000442990"/>
    </source>
</evidence>
<evidence type="ECO:0000256" key="1">
    <source>
        <dbReference type="SAM" id="MobiDB-lite"/>
    </source>
</evidence>
<dbReference type="Proteomes" id="UP000442990">
    <property type="component" value="Unassembled WGS sequence"/>
</dbReference>
<accession>A0A7J5DB57</accession>
<sequence length="83" mass="9919">MKTDDHAVAAGHSVDAARRQEEFEGLMGRIASRFARVEPRRRTRRRRDRRHEEGRPHRRRPAPIHPRVLPSVGRRTRRTRRDP</sequence>
<comment type="caution">
    <text evidence="2">The sequence shown here is derived from an EMBL/GenBank/DDBJ whole genome shotgun (WGS) entry which is preliminary data.</text>
</comment>
<organism evidence="2 3">
    <name type="scientific">Streptomyces triticiradicis</name>
    <dbReference type="NCBI Taxonomy" id="2651189"/>
    <lineage>
        <taxon>Bacteria</taxon>
        <taxon>Bacillati</taxon>
        <taxon>Actinomycetota</taxon>
        <taxon>Actinomycetes</taxon>
        <taxon>Kitasatosporales</taxon>
        <taxon>Streptomycetaceae</taxon>
        <taxon>Streptomyces</taxon>
    </lineage>
</organism>
<feature type="region of interest" description="Disordered" evidence="1">
    <location>
        <begin position="33"/>
        <end position="83"/>
    </location>
</feature>
<reference evidence="2 3" key="1">
    <citation type="submission" date="2019-09" db="EMBL/GenBank/DDBJ databases">
        <title>Isolation and identification of active actinomycetes.</title>
        <authorList>
            <person name="Yu Z."/>
            <person name="Han C."/>
            <person name="Yu B."/>
        </authorList>
    </citation>
    <scope>NUCLEOTIDE SEQUENCE [LARGE SCALE GENOMIC DNA]</scope>
    <source>
        <strain evidence="2 3">NEAU-H2</strain>
    </source>
</reference>
<keyword evidence="3" id="KW-1185">Reference proteome</keyword>
<name>A0A7J5DB57_9ACTN</name>
<evidence type="ECO:0000313" key="2">
    <source>
        <dbReference type="EMBL" id="KAB1986054.1"/>
    </source>
</evidence>
<dbReference type="EMBL" id="WBKG01000022">
    <property type="protein sequence ID" value="KAB1986054.1"/>
    <property type="molecule type" value="Genomic_DNA"/>
</dbReference>
<gene>
    <name evidence="2" type="ORF">F8144_24830</name>
</gene>
<feature type="compositionally biased region" description="Basic residues" evidence="1">
    <location>
        <begin position="74"/>
        <end position="83"/>
    </location>
</feature>
<dbReference type="AlphaFoldDB" id="A0A7J5DB57"/>
<feature type="region of interest" description="Disordered" evidence="1">
    <location>
        <begin position="1"/>
        <end position="20"/>
    </location>
</feature>